<evidence type="ECO:0000313" key="2">
    <source>
        <dbReference type="EMBL" id="GAA0907741.1"/>
    </source>
</evidence>
<evidence type="ECO:0000259" key="1">
    <source>
        <dbReference type="PROSITE" id="PS51664"/>
    </source>
</evidence>
<accession>A0ABP3YZK2</accession>
<proteinExistence type="predicted"/>
<organism evidence="2 3">
    <name type="scientific">Streptomyces thermoalcalitolerans</name>
    <dbReference type="NCBI Taxonomy" id="65605"/>
    <lineage>
        <taxon>Bacteria</taxon>
        <taxon>Bacillati</taxon>
        <taxon>Actinomycetota</taxon>
        <taxon>Actinomycetes</taxon>
        <taxon>Kitasatosporales</taxon>
        <taxon>Streptomycetaceae</taxon>
        <taxon>Streptomyces</taxon>
    </lineage>
</organism>
<dbReference type="Gene3D" id="3.30.160.660">
    <property type="match status" value="1"/>
</dbReference>
<dbReference type="Proteomes" id="UP001501005">
    <property type="component" value="Unassembled WGS sequence"/>
</dbReference>
<dbReference type="PANTHER" id="PTHR37809:SF1">
    <property type="entry name" value="RIBOSOMAL PROTEIN S12 METHYLTHIOTRANSFERASE ACCESSORY FACTOR YCAO"/>
    <property type="match status" value="1"/>
</dbReference>
<sequence>MKDEGLVELPGTVRARPPEETWELLARRLEGFGITRVARLTGLDCIGLPVWTAIRPAARTLSTSQGKGATDLLARVSAVMEAIELWHVEQPLPVVAYGPAEEVAPGCPVAALPLIAPHKERTLARVVWEWTPGTGLVSGEKRLLPVDLVRRRAQRPEWTPDLLRATSTGLACGNTRDEALLHGLLEVVERDVLYRDGQVGGRRRTLIDPRSVDDSYGREAVDRLMSAGMAVELALVDGPYGLPVCLAYLWSEDLPMVFAGGGCHISPAIALTRAVTEAAQSRLTAIAGTRDDLAGDPAPLDTCRFRPARTEGLASWPEVTARFQPVPGGFADQAGQVARLVEDVTGHEPVALDLSGEGEPFHAVQVVCPGTRSRIRRAMPR</sequence>
<reference evidence="3" key="1">
    <citation type="journal article" date="2019" name="Int. J. Syst. Evol. Microbiol.">
        <title>The Global Catalogue of Microorganisms (GCM) 10K type strain sequencing project: providing services to taxonomists for standard genome sequencing and annotation.</title>
        <authorList>
            <consortium name="The Broad Institute Genomics Platform"/>
            <consortium name="The Broad Institute Genome Sequencing Center for Infectious Disease"/>
            <person name="Wu L."/>
            <person name="Ma J."/>
        </authorList>
    </citation>
    <scope>NUCLEOTIDE SEQUENCE [LARGE SCALE GENOMIC DNA]</scope>
    <source>
        <strain evidence="3">JCM 10673</strain>
    </source>
</reference>
<dbReference type="NCBIfam" id="TIGR00702">
    <property type="entry name" value="YcaO-type kinase domain"/>
    <property type="match status" value="1"/>
</dbReference>
<dbReference type="Pfam" id="PF02624">
    <property type="entry name" value="YcaO"/>
    <property type="match status" value="1"/>
</dbReference>
<feature type="domain" description="YcaO" evidence="1">
    <location>
        <begin position="66"/>
        <end position="381"/>
    </location>
</feature>
<name>A0ABP3YZK2_9ACTN</name>
<dbReference type="EMBL" id="BAAAHG010000007">
    <property type="protein sequence ID" value="GAA0907741.1"/>
    <property type="molecule type" value="Genomic_DNA"/>
</dbReference>
<dbReference type="RefSeq" id="WP_344047966.1">
    <property type="nucleotide sequence ID" value="NZ_BAAAHG010000007.1"/>
</dbReference>
<dbReference type="PANTHER" id="PTHR37809">
    <property type="entry name" value="RIBOSOMAL PROTEIN S12 METHYLTHIOTRANSFERASE ACCESSORY FACTOR YCAO"/>
    <property type="match status" value="1"/>
</dbReference>
<dbReference type="PROSITE" id="PS51664">
    <property type="entry name" value="YCAO"/>
    <property type="match status" value="1"/>
</dbReference>
<gene>
    <name evidence="2" type="ORF">GCM10009549_13980</name>
</gene>
<keyword evidence="3" id="KW-1185">Reference proteome</keyword>
<dbReference type="InterPro" id="IPR003776">
    <property type="entry name" value="YcaO-like_dom"/>
</dbReference>
<comment type="caution">
    <text evidence="2">The sequence shown here is derived from an EMBL/GenBank/DDBJ whole genome shotgun (WGS) entry which is preliminary data.</text>
</comment>
<evidence type="ECO:0000313" key="3">
    <source>
        <dbReference type="Proteomes" id="UP001501005"/>
    </source>
</evidence>
<protein>
    <submittedName>
        <fullName evidence="2">YcaO-like family protein</fullName>
    </submittedName>
</protein>